<dbReference type="EMBL" id="WNKZ01000065">
    <property type="protein sequence ID" value="MTV54911.1"/>
    <property type="molecule type" value="Genomic_DNA"/>
</dbReference>
<accession>A0A6I3T005</accession>
<dbReference type="AlphaFoldDB" id="A0A6I3T005"/>
<reference evidence="2" key="1">
    <citation type="journal article" date="2014" name="Int. J. Syst. Evol. Microbiol.">
        <title>Complete genome of a new Firmicutes species belonging to the dominant human colonic microbiota ('Ruminococcus bicirculans') reveals two chromosomes and a selective capacity to utilize plant glucans.</title>
        <authorList>
            <consortium name="NISC Comparative Sequencing Program"/>
            <person name="Wegmann U."/>
            <person name="Louis P."/>
            <person name="Goesmann A."/>
            <person name="Henrissat B."/>
            <person name="Duncan S.H."/>
            <person name="Flint H.J."/>
        </authorList>
    </citation>
    <scope>NUCLEOTIDE SEQUENCE</scope>
    <source>
        <strain evidence="2">CGMCC 1.15931</strain>
    </source>
</reference>
<dbReference type="Proteomes" id="UP000622638">
    <property type="component" value="Unassembled WGS sequence"/>
</dbReference>
<keyword evidence="1" id="KW-0472">Membrane</keyword>
<protein>
    <submittedName>
        <fullName evidence="3">Uncharacterized protein</fullName>
    </submittedName>
</protein>
<feature type="transmembrane region" description="Helical" evidence="1">
    <location>
        <begin position="18"/>
        <end position="38"/>
    </location>
</feature>
<evidence type="ECO:0000313" key="4">
    <source>
        <dbReference type="Proteomes" id="UP000430634"/>
    </source>
</evidence>
<evidence type="ECO:0000313" key="5">
    <source>
        <dbReference type="Proteomes" id="UP000622638"/>
    </source>
</evidence>
<dbReference type="Proteomes" id="UP000430634">
    <property type="component" value="Unassembled WGS sequence"/>
</dbReference>
<organism evidence="3 4">
    <name type="scientific">Pseudoduganella buxea</name>
    <dbReference type="NCBI Taxonomy" id="1949069"/>
    <lineage>
        <taxon>Bacteria</taxon>
        <taxon>Pseudomonadati</taxon>
        <taxon>Pseudomonadota</taxon>
        <taxon>Betaproteobacteria</taxon>
        <taxon>Burkholderiales</taxon>
        <taxon>Oxalobacteraceae</taxon>
        <taxon>Telluria group</taxon>
        <taxon>Pseudoduganella</taxon>
    </lineage>
</organism>
<keyword evidence="5" id="KW-1185">Reference proteome</keyword>
<dbReference type="OrthoDB" id="7107852at2"/>
<dbReference type="EMBL" id="BMKG01000038">
    <property type="protein sequence ID" value="GGC23946.1"/>
    <property type="molecule type" value="Genomic_DNA"/>
</dbReference>
<reference evidence="5" key="2">
    <citation type="journal article" date="2019" name="Int. J. Syst. Evol. Microbiol.">
        <title>The Global Catalogue of Microorganisms (GCM) 10K type strain sequencing project: providing services to taxonomists for standard genome sequencing and annotation.</title>
        <authorList>
            <consortium name="The Broad Institute Genomics Platform"/>
            <consortium name="The Broad Institute Genome Sequencing Center for Infectious Disease"/>
            <person name="Wu L."/>
            <person name="Ma J."/>
        </authorList>
    </citation>
    <scope>NUCLEOTIDE SEQUENCE [LARGE SCALE GENOMIC DNA]</scope>
    <source>
        <strain evidence="5">CGMCC 1.15931</strain>
    </source>
</reference>
<evidence type="ECO:0000313" key="2">
    <source>
        <dbReference type="EMBL" id="GGC23946.1"/>
    </source>
</evidence>
<keyword evidence="1" id="KW-1133">Transmembrane helix</keyword>
<reference evidence="3 4" key="3">
    <citation type="submission" date="2019-11" db="EMBL/GenBank/DDBJ databases">
        <title>Type strains purchased from KCTC, JCM and DSMZ.</title>
        <authorList>
            <person name="Lu H."/>
        </authorList>
    </citation>
    <scope>NUCLEOTIDE SEQUENCE [LARGE SCALE GENOMIC DNA]</scope>
    <source>
        <strain evidence="3 4">KCTC 52429</strain>
    </source>
</reference>
<comment type="caution">
    <text evidence="3">The sequence shown here is derived from an EMBL/GenBank/DDBJ whole genome shotgun (WGS) entry which is preliminary data.</text>
</comment>
<proteinExistence type="predicted"/>
<reference evidence="2" key="4">
    <citation type="submission" date="2024-05" db="EMBL/GenBank/DDBJ databases">
        <authorList>
            <person name="Sun Q."/>
            <person name="Zhou Y."/>
        </authorList>
    </citation>
    <scope>NUCLEOTIDE SEQUENCE</scope>
    <source>
        <strain evidence="2">CGMCC 1.15931</strain>
    </source>
</reference>
<evidence type="ECO:0000313" key="3">
    <source>
        <dbReference type="EMBL" id="MTV54911.1"/>
    </source>
</evidence>
<sequence>MAEILAKLASMSDILEKLIVLIIGWLLGLLGPAIVDGIRRKRENKLGRKAIHAEMHDLSGVLALVVYMVRLREGTVDREIMQWLKNCVDADGRSEQFKKWSLNLATQLSWSDEELTNFAAFGTQQDGKTVVMQKYPVPLLDSRVAALWSFDTSFQRRLLEIRQLMHRLDDLVDRSRKLQDMTFTSLTDENRALVEQNIMQTISFYGQTAKQVVDKINALEG</sequence>
<gene>
    <name evidence="2" type="ORF">GCM10011572_51820</name>
    <name evidence="3" type="ORF">GM672_19455</name>
</gene>
<keyword evidence="1" id="KW-0812">Transmembrane</keyword>
<name>A0A6I3T005_9BURK</name>
<dbReference type="RefSeq" id="WP_155472195.1">
    <property type="nucleotide sequence ID" value="NZ_BMKG01000038.1"/>
</dbReference>
<evidence type="ECO:0000256" key="1">
    <source>
        <dbReference type="SAM" id="Phobius"/>
    </source>
</evidence>